<evidence type="ECO:0000313" key="2">
    <source>
        <dbReference type="EMBL" id="KZV78499.1"/>
    </source>
</evidence>
<dbReference type="AlphaFoldDB" id="A0A165Z1B6"/>
<dbReference type="EMBL" id="KV426870">
    <property type="protein sequence ID" value="KZV78499.1"/>
    <property type="molecule type" value="Genomic_DNA"/>
</dbReference>
<dbReference type="SUPFAM" id="SSF81383">
    <property type="entry name" value="F-box domain"/>
    <property type="match status" value="1"/>
</dbReference>
<proteinExistence type="predicted"/>
<dbReference type="InterPro" id="IPR036047">
    <property type="entry name" value="F-box-like_dom_sf"/>
</dbReference>
<dbReference type="InParanoid" id="A0A165Z1B6"/>
<dbReference type="PROSITE" id="PS50181">
    <property type="entry name" value="FBOX"/>
    <property type="match status" value="1"/>
</dbReference>
<dbReference type="Proteomes" id="UP000077266">
    <property type="component" value="Unassembled WGS sequence"/>
</dbReference>
<dbReference type="InterPro" id="IPR001810">
    <property type="entry name" value="F-box_dom"/>
</dbReference>
<name>A0A165Z1B6_EXIGL</name>
<gene>
    <name evidence="2" type="ORF">EXIGLDRAFT_737550</name>
</gene>
<protein>
    <recommendedName>
        <fullName evidence="1">F-box domain-containing protein</fullName>
    </recommendedName>
</protein>
<accession>A0A165Z1B6</accession>
<keyword evidence="3" id="KW-1185">Reference proteome</keyword>
<evidence type="ECO:0000259" key="1">
    <source>
        <dbReference type="PROSITE" id="PS50181"/>
    </source>
</evidence>
<organism evidence="2 3">
    <name type="scientific">Exidia glandulosa HHB12029</name>
    <dbReference type="NCBI Taxonomy" id="1314781"/>
    <lineage>
        <taxon>Eukaryota</taxon>
        <taxon>Fungi</taxon>
        <taxon>Dikarya</taxon>
        <taxon>Basidiomycota</taxon>
        <taxon>Agaricomycotina</taxon>
        <taxon>Agaricomycetes</taxon>
        <taxon>Auriculariales</taxon>
        <taxon>Exidiaceae</taxon>
        <taxon>Exidia</taxon>
    </lineage>
</organism>
<feature type="domain" description="F-box" evidence="1">
    <location>
        <begin position="12"/>
        <end position="59"/>
    </location>
</feature>
<evidence type="ECO:0000313" key="3">
    <source>
        <dbReference type="Proteomes" id="UP000077266"/>
    </source>
</evidence>
<reference evidence="2 3" key="1">
    <citation type="journal article" date="2016" name="Mol. Biol. Evol.">
        <title>Comparative Genomics of Early-Diverging Mushroom-Forming Fungi Provides Insights into the Origins of Lignocellulose Decay Capabilities.</title>
        <authorList>
            <person name="Nagy L.G."/>
            <person name="Riley R."/>
            <person name="Tritt A."/>
            <person name="Adam C."/>
            <person name="Daum C."/>
            <person name="Floudas D."/>
            <person name="Sun H."/>
            <person name="Yadav J.S."/>
            <person name="Pangilinan J."/>
            <person name="Larsson K.H."/>
            <person name="Matsuura K."/>
            <person name="Barry K."/>
            <person name="Labutti K."/>
            <person name="Kuo R."/>
            <person name="Ohm R.A."/>
            <person name="Bhattacharya S.S."/>
            <person name="Shirouzu T."/>
            <person name="Yoshinaga Y."/>
            <person name="Martin F.M."/>
            <person name="Grigoriev I.V."/>
            <person name="Hibbett D.S."/>
        </authorList>
    </citation>
    <scope>NUCLEOTIDE SEQUENCE [LARGE SCALE GENOMIC DNA]</scope>
    <source>
        <strain evidence="2 3">HHB12029</strain>
    </source>
</reference>
<sequence length="541" mass="61625">MPPRHRTASPRPSRFVGLPTELLTMIASYLTLVELAQVLVNDRNWHALLTTTPFLWQLVHIDFKEYPDFPLVRFLGYSKGLPLSLRLRNISPRQVEDVMPAVGANLYRMRILKLWYDECFNDETDGYGRDHAARRDYRERLFSSLQAPAPMLVYFAIGSTGIIGDRLRISVFDEHAPLLTYISNDDDFVLFLPHDSYRNMVSSTESSNKTVREMVGRYPNLEVLRLCGEWAGFYDDAAFWSGVPSVGWAVSNVDNDYCDDIVSYLRDAKEHSVREFIVRSTSKHARLLRGFLREAEAVHSLCIAMGGHDFGIQRTWFMGIGLYVQLSTPQGLSLAVGDCRAVENDDAIDHDDYDGWVAEKLMGCLKPEHFANVATLTICESVGCYMKDYLVTLELPQLTTLVIWIVPPWNSQRTSPTLFNCIIHEDGEEDVELLCPVFHAPRLRTLYLGSHPEFPIGAGGYFIGEWQEDFIVAHVREVTAVSVAEFIRDNLTFNSFRLAEILLAREVVFTEGFHSEETDRLRELTDDLRYLRVGESVAGVE</sequence>